<evidence type="ECO:0000313" key="2">
    <source>
        <dbReference type="Proteomes" id="UP000000366"/>
    </source>
</evidence>
<gene>
    <name evidence="1" type="ordered locus">Mpe_A0369</name>
</gene>
<dbReference type="InterPro" id="IPR035936">
    <property type="entry name" value="BB2672"/>
</dbReference>
<dbReference type="Proteomes" id="UP000000366">
    <property type="component" value="Chromosome"/>
</dbReference>
<accession>A2SCP2</accession>
<dbReference type="Pfam" id="PF06684">
    <property type="entry name" value="AA_synth"/>
    <property type="match status" value="1"/>
</dbReference>
<sequence length="184" mass="19575">MSLLQLRKLVVQLEEIHTEIGRPVDPPARKVVVAAVVKNPYAGRYVEDLSPLYELGAELGDLLGRRGVQALGVAPDAVQSYGKGAIVGLDGEIEHAAAILHPKFGAPVRRAVHKGEAIIPGSKKMGGPGSLIVMPVTNKNDIWNFDDMDGAEIAIADAPHPDEMLVALVLAIGGRPLHRVRKPA</sequence>
<evidence type="ECO:0000313" key="1">
    <source>
        <dbReference type="EMBL" id="ABM93331.1"/>
    </source>
</evidence>
<organism evidence="1 2">
    <name type="scientific">Methylibium petroleiphilum (strain ATCC BAA-1232 / LMG 22953 / PM1)</name>
    <dbReference type="NCBI Taxonomy" id="420662"/>
    <lineage>
        <taxon>Bacteria</taxon>
        <taxon>Pseudomonadati</taxon>
        <taxon>Pseudomonadota</taxon>
        <taxon>Betaproteobacteria</taxon>
        <taxon>Burkholderiales</taxon>
        <taxon>Sphaerotilaceae</taxon>
        <taxon>Methylibium</taxon>
    </lineage>
</organism>
<dbReference type="EMBL" id="CP000555">
    <property type="protein sequence ID" value="ABM93331.1"/>
    <property type="molecule type" value="Genomic_DNA"/>
</dbReference>
<dbReference type="STRING" id="420662.Mpe_A0369"/>
<name>A2SCP2_METPP</name>
<dbReference type="AlphaFoldDB" id="A2SCP2"/>
<keyword evidence="2" id="KW-1185">Reference proteome</keyword>
<dbReference type="SUPFAM" id="SSF160519">
    <property type="entry name" value="BB2672-like"/>
    <property type="match status" value="1"/>
</dbReference>
<reference evidence="1 2" key="1">
    <citation type="journal article" date="2007" name="J. Bacteriol.">
        <title>Whole-genome analysis of the methyl tert-butyl ether-degrading beta-proteobacterium Methylibium petroleiphilum PM1.</title>
        <authorList>
            <person name="Kane S.R."/>
            <person name="Chakicherla A.Y."/>
            <person name="Chain P.S.G."/>
            <person name="Schmidt R."/>
            <person name="Shin M.W."/>
            <person name="Legler T.C."/>
            <person name="Scow K.M."/>
            <person name="Larimer F.W."/>
            <person name="Lucas S.M."/>
            <person name="Richardson P.M."/>
            <person name="Hristova K.R."/>
        </authorList>
    </citation>
    <scope>NUCLEOTIDE SEQUENCE [LARGE SCALE GENOMIC DNA]</scope>
    <source>
        <strain evidence="2">ATCC BAA-1232 / LMG 22953 / PM1</strain>
    </source>
</reference>
<dbReference type="RefSeq" id="WP_011827970.1">
    <property type="nucleotide sequence ID" value="NC_008825.1"/>
</dbReference>
<dbReference type="Gene3D" id="3.30.1330.110">
    <property type="entry name" value="BB2672"/>
    <property type="match status" value="1"/>
</dbReference>
<proteinExistence type="predicted"/>
<protein>
    <recommendedName>
        <fullName evidence="3">Peptide synthase</fullName>
    </recommendedName>
</protein>
<dbReference type="HOGENOM" id="CLU_120419_0_0_4"/>
<dbReference type="InterPro" id="IPR009569">
    <property type="entry name" value="AA_synth_put"/>
</dbReference>
<evidence type="ECO:0008006" key="3">
    <source>
        <dbReference type="Google" id="ProtNLM"/>
    </source>
</evidence>
<dbReference type="KEGG" id="mpt:Mpe_A0369"/>
<dbReference type="eggNOG" id="ENOG502Z897">
    <property type="taxonomic scope" value="Bacteria"/>
</dbReference>